<evidence type="ECO:0000313" key="2">
    <source>
        <dbReference type="Proteomes" id="UP001230986"/>
    </source>
</evidence>
<name>A0ABT7LX76_9CYAN</name>
<dbReference type="Proteomes" id="UP001230986">
    <property type="component" value="Unassembled WGS sequence"/>
</dbReference>
<protein>
    <submittedName>
        <fullName evidence="1">Uncharacterized protein</fullName>
    </submittedName>
</protein>
<dbReference type="EMBL" id="JASVEJ010000015">
    <property type="protein sequence ID" value="MDL5056616.1"/>
    <property type="molecule type" value="Genomic_DNA"/>
</dbReference>
<sequence length="106" mass="12119">MEFKPGLEWVLHKSPGTRVCCLAVRYEQLWESRPQIFLNAALLPAGSTAEDARARLEILMGQIDRDIQTQNFSSYETLMESGLSINKKWERFVCLLTGKPFTPKNT</sequence>
<dbReference type="RefSeq" id="WP_286004259.1">
    <property type="nucleotide sequence ID" value="NZ_JASVEJ010000015.1"/>
</dbReference>
<evidence type="ECO:0000313" key="1">
    <source>
        <dbReference type="EMBL" id="MDL5056616.1"/>
    </source>
</evidence>
<proteinExistence type="predicted"/>
<organism evidence="1 2">
    <name type="scientific">Geitlerinema calcuttense NRMC-F 0142</name>
    <dbReference type="NCBI Taxonomy" id="2922238"/>
    <lineage>
        <taxon>Bacteria</taxon>
        <taxon>Bacillati</taxon>
        <taxon>Cyanobacteriota</taxon>
        <taxon>Cyanophyceae</taxon>
        <taxon>Geitlerinematales</taxon>
        <taxon>Geitlerinemataceae</taxon>
        <taxon>Geitlerinema</taxon>
    </lineage>
</organism>
<gene>
    <name evidence="1" type="ORF">QQ055_03930</name>
</gene>
<reference evidence="1 2" key="1">
    <citation type="submission" date="2023-06" db="EMBL/GenBank/DDBJ databases">
        <title>Whole genome sequence of Oscillatoria calcuttensis NRMC-F 0142.</title>
        <authorList>
            <person name="Shakena Fathima T."/>
            <person name="Muralitharan G."/>
            <person name="Thajuddin N."/>
        </authorList>
    </citation>
    <scope>NUCLEOTIDE SEQUENCE [LARGE SCALE GENOMIC DNA]</scope>
    <source>
        <strain evidence="1 2">NRMC-F 0142</strain>
    </source>
</reference>
<keyword evidence="2" id="KW-1185">Reference proteome</keyword>
<comment type="caution">
    <text evidence="1">The sequence shown here is derived from an EMBL/GenBank/DDBJ whole genome shotgun (WGS) entry which is preliminary data.</text>
</comment>
<accession>A0ABT7LX76</accession>